<proteinExistence type="predicted"/>
<name>A0A3M7QF65_BRAPC</name>
<evidence type="ECO:0000313" key="2">
    <source>
        <dbReference type="Proteomes" id="UP000276133"/>
    </source>
</evidence>
<sequence length="77" mass="9406">MNFFWKIKISFSSRKFYALSDDIKLKTLKDLRLNRNKKCSHDRLNWRDELGYDQILEYNNSQDNNNNLIELIHSLRI</sequence>
<dbReference type="AlphaFoldDB" id="A0A3M7QF65"/>
<organism evidence="1 2">
    <name type="scientific">Brachionus plicatilis</name>
    <name type="common">Marine rotifer</name>
    <name type="synonym">Brachionus muelleri</name>
    <dbReference type="NCBI Taxonomy" id="10195"/>
    <lineage>
        <taxon>Eukaryota</taxon>
        <taxon>Metazoa</taxon>
        <taxon>Spiralia</taxon>
        <taxon>Gnathifera</taxon>
        <taxon>Rotifera</taxon>
        <taxon>Eurotatoria</taxon>
        <taxon>Monogononta</taxon>
        <taxon>Pseudotrocha</taxon>
        <taxon>Ploima</taxon>
        <taxon>Brachionidae</taxon>
        <taxon>Brachionus</taxon>
    </lineage>
</organism>
<gene>
    <name evidence="1" type="ORF">BpHYR1_027170</name>
</gene>
<evidence type="ECO:0000313" key="1">
    <source>
        <dbReference type="EMBL" id="RNA10076.1"/>
    </source>
</evidence>
<accession>A0A3M7QF65</accession>
<protein>
    <submittedName>
        <fullName evidence="1">Uncharacterized protein</fullName>
    </submittedName>
</protein>
<dbReference type="Proteomes" id="UP000276133">
    <property type="component" value="Unassembled WGS sequence"/>
</dbReference>
<keyword evidence="2" id="KW-1185">Reference proteome</keyword>
<comment type="caution">
    <text evidence="1">The sequence shown here is derived from an EMBL/GenBank/DDBJ whole genome shotgun (WGS) entry which is preliminary data.</text>
</comment>
<reference evidence="1 2" key="1">
    <citation type="journal article" date="2018" name="Sci. Rep.">
        <title>Genomic signatures of local adaptation to the degree of environmental predictability in rotifers.</title>
        <authorList>
            <person name="Franch-Gras L."/>
            <person name="Hahn C."/>
            <person name="Garcia-Roger E.M."/>
            <person name="Carmona M.J."/>
            <person name="Serra M."/>
            <person name="Gomez A."/>
        </authorList>
    </citation>
    <scope>NUCLEOTIDE SEQUENCE [LARGE SCALE GENOMIC DNA]</scope>
    <source>
        <strain evidence="1">HYR1</strain>
    </source>
</reference>
<dbReference type="EMBL" id="REGN01006309">
    <property type="protein sequence ID" value="RNA10076.1"/>
    <property type="molecule type" value="Genomic_DNA"/>
</dbReference>